<organism evidence="2">
    <name type="scientific">uncultured Caudovirales phage</name>
    <dbReference type="NCBI Taxonomy" id="2100421"/>
    <lineage>
        <taxon>Viruses</taxon>
        <taxon>Duplodnaviria</taxon>
        <taxon>Heunggongvirae</taxon>
        <taxon>Uroviricota</taxon>
        <taxon>Caudoviricetes</taxon>
        <taxon>Peduoviridae</taxon>
        <taxon>Maltschvirus</taxon>
        <taxon>Maltschvirus maltsch</taxon>
    </lineage>
</organism>
<evidence type="ECO:0000313" key="3">
    <source>
        <dbReference type="EMBL" id="CAB4204218.1"/>
    </source>
</evidence>
<dbReference type="EMBL" id="LR797430">
    <property type="protein sequence ID" value="CAB4215440.1"/>
    <property type="molecule type" value="Genomic_DNA"/>
</dbReference>
<accession>A0A6J5QJ48</accession>
<evidence type="ECO:0000313" key="5">
    <source>
        <dbReference type="EMBL" id="CAB5230096.1"/>
    </source>
</evidence>
<evidence type="ECO:0000256" key="1">
    <source>
        <dbReference type="SAM" id="Coils"/>
    </source>
</evidence>
<keyword evidence="1" id="KW-0175">Coiled coil</keyword>
<protein>
    <submittedName>
        <fullName evidence="2">Uncharacterized protein</fullName>
    </submittedName>
</protein>
<feature type="coiled-coil region" evidence="1">
    <location>
        <begin position="238"/>
        <end position="265"/>
    </location>
</feature>
<dbReference type="EMBL" id="LR797066">
    <property type="protein sequence ID" value="CAB4184669.1"/>
    <property type="molecule type" value="Genomic_DNA"/>
</dbReference>
<dbReference type="EMBL" id="LR797343">
    <property type="protein sequence ID" value="CAB4204218.1"/>
    <property type="molecule type" value="Genomic_DNA"/>
</dbReference>
<proteinExistence type="predicted"/>
<dbReference type="EMBL" id="LR798405">
    <property type="protein sequence ID" value="CAB5230096.1"/>
    <property type="molecule type" value="Genomic_DNA"/>
</dbReference>
<evidence type="ECO:0000313" key="2">
    <source>
        <dbReference type="EMBL" id="CAB4184669.1"/>
    </source>
</evidence>
<name>A0A6J5QJ48_9CAUD</name>
<evidence type="ECO:0000313" key="4">
    <source>
        <dbReference type="EMBL" id="CAB4215440.1"/>
    </source>
</evidence>
<reference evidence="2" key="1">
    <citation type="submission" date="2020-05" db="EMBL/GenBank/DDBJ databases">
        <authorList>
            <person name="Chiriac C."/>
            <person name="Salcher M."/>
            <person name="Ghai R."/>
            <person name="Kavagutti S V."/>
        </authorList>
    </citation>
    <scope>NUCLEOTIDE SEQUENCE</scope>
</reference>
<sequence>MDPSIEVQISAKIDKLDSALKVAESKVSQSSEIMGKAGAVEINAKLDQLDDGLKAAEEKVSESVAYMSKHDEVKLTVSNNMLDAGFIEAEKRAAKTITVMDKIGDEAGNSFVNKILGHVIKGLAMGAITNVVGGGLLNLAKGINAEKSGQQIGEDISKGIIDGAKGIPVIGVFVTILDEVVNGFDRIVDAQFKSMMVKAGAFSDMIAAKMASTISASQAIENKLKYIEAGDDPKKKVQVEKEIQIQQANDRLKAIEDEKQAAIVAFVKVQNAKKEAIDKEEASLSMTGAGLRAIGNDQMTSFDNADAAKAQIDKETERGKKALRKTNEEENKIAELKIAIEKDTASKLAAIDEKDAADKKEKLDKADQQSKEAAQKAIDLAKKVEEEKEKNAQDAADAAVEIVKKQRKAEFEAAIQAQQDIIDANKQAQIQIDKIGRVNQLAGQAARGMINSGQTALGQFNFAQAGAGADALDLAKKQVASLDAIDKATAEQVRLTKANQGFQ</sequence>
<feature type="coiled-coil region" evidence="1">
    <location>
        <begin position="356"/>
        <end position="391"/>
    </location>
</feature>
<gene>
    <name evidence="2" type="ORF">UFOVP1116_23</name>
    <name evidence="3" type="ORF">UFOVP1391_43</name>
    <name evidence="4" type="ORF">UFOVP1480_16</name>
    <name evidence="5" type="ORF">UFOVP1568_36</name>
</gene>